<protein>
    <submittedName>
        <fullName evidence="2">Uncharacterized protein</fullName>
    </submittedName>
</protein>
<feature type="compositionally biased region" description="Basic and acidic residues" evidence="1">
    <location>
        <begin position="1"/>
        <end position="10"/>
    </location>
</feature>
<keyword evidence="3" id="KW-1185">Reference proteome</keyword>
<dbReference type="EMBL" id="NRRY01000011">
    <property type="protein sequence ID" value="MBK1618606.1"/>
    <property type="molecule type" value="Genomic_DNA"/>
</dbReference>
<name>A0A9X0W832_9GAMM</name>
<comment type="caution">
    <text evidence="2">The sequence shown here is derived from an EMBL/GenBank/DDBJ whole genome shotgun (WGS) entry which is preliminary data.</text>
</comment>
<feature type="compositionally biased region" description="Polar residues" evidence="1">
    <location>
        <begin position="24"/>
        <end position="39"/>
    </location>
</feature>
<dbReference type="Proteomes" id="UP001138768">
    <property type="component" value="Unassembled WGS sequence"/>
</dbReference>
<feature type="region of interest" description="Disordered" evidence="1">
    <location>
        <begin position="1"/>
        <end position="39"/>
    </location>
</feature>
<gene>
    <name evidence="2" type="ORF">CKO42_09190</name>
</gene>
<accession>A0A9X0W832</accession>
<evidence type="ECO:0000256" key="1">
    <source>
        <dbReference type="SAM" id="MobiDB-lite"/>
    </source>
</evidence>
<organism evidence="2 3">
    <name type="scientific">Lamprobacter modestohalophilus</name>
    <dbReference type="NCBI Taxonomy" id="1064514"/>
    <lineage>
        <taxon>Bacteria</taxon>
        <taxon>Pseudomonadati</taxon>
        <taxon>Pseudomonadota</taxon>
        <taxon>Gammaproteobacteria</taxon>
        <taxon>Chromatiales</taxon>
        <taxon>Chromatiaceae</taxon>
        <taxon>Lamprobacter</taxon>
    </lineage>
</organism>
<evidence type="ECO:0000313" key="3">
    <source>
        <dbReference type="Proteomes" id="UP001138768"/>
    </source>
</evidence>
<reference evidence="2 3" key="1">
    <citation type="journal article" date="2020" name="Microorganisms">
        <title>Osmotic Adaptation and Compatible Solute Biosynthesis of Phototrophic Bacteria as Revealed from Genome Analyses.</title>
        <authorList>
            <person name="Imhoff J.F."/>
            <person name="Rahn T."/>
            <person name="Kunzel S."/>
            <person name="Keller A."/>
            <person name="Neulinger S.C."/>
        </authorList>
    </citation>
    <scope>NUCLEOTIDE SEQUENCE [LARGE SCALE GENOMIC DNA]</scope>
    <source>
        <strain evidence="2 3">DSM 25653</strain>
    </source>
</reference>
<dbReference type="AlphaFoldDB" id="A0A9X0W832"/>
<sequence>MSSQEPRPEQAPDQPPNALPTAGCASSTMPVPSTNVPSQVLPQAIPAGLLVTVPLPVPVLLTLS</sequence>
<proteinExistence type="predicted"/>
<evidence type="ECO:0000313" key="2">
    <source>
        <dbReference type="EMBL" id="MBK1618606.1"/>
    </source>
</evidence>